<proteinExistence type="predicted"/>
<dbReference type="Proteomes" id="UP000711407">
    <property type="component" value="Unassembled WGS sequence"/>
</dbReference>
<sequence>MQTLDEYIEQHIAPEPPHLREVYRRTHLYCLYPRMCSGHIQGRLLMMLTRMIHPERIIELGSYTGYSSMCMAEGMPPGAQLHTIEADDEMEEMLRGNIAMSPRADDIHVHIGDALELIPTLRETWDMAFIDANKRHYTAYIEALLPRMRPGGYIIADNTLWGGKIIDESHNHDAQSRGIMAFNDFVARHPRLETVIIPLRDGMTLMRVRDKAR</sequence>
<dbReference type="PANTHER" id="PTHR10509">
    <property type="entry name" value="O-METHYLTRANSFERASE-RELATED"/>
    <property type="match status" value="1"/>
</dbReference>
<dbReference type="InterPro" id="IPR029063">
    <property type="entry name" value="SAM-dependent_MTases_sf"/>
</dbReference>
<dbReference type="Gene3D" id="3.40.50.150">
    <property type="entry name" value="Vaccinia Virus protein VP39"/>
    <property type="match status" value="1"/>
</dbReference>
<gene>
    <name evidence="1" type="ORF">K8V47_10375</name>
</gene>
<dbReference type="PANTHER" id="PTHR10509:SF14">
    <property type="entry name" value="CAFFEOYL-COA O-METHYLTRANSFERASE 3-RELATED"/>
    <property type="match status" value="1"/>
</dbReference>
<dbReference type="GO" id="GO:0008757">
    <property type="term" value="F:S-adenosylmethionine-dependent methyltransferase activity"/>
    <property type="evidence" value="ECO:0007669"/>
    <property type="project" value="TreeGrafter"/>
</dbReference>
<dbReference type="CDD" id="cd02440">
    <property type="entry name" value="AdoMet_MTases"/>
    <property type="match status" value="1"/>
</dbReference>
<reference evidence="1" key="1">
    <citation type="journal article" date="2021" name="PeerJ">
        <title>Extensive microbial diversity within the chicken gut microbiome revealed by metagenomics and culture.</title>
        <authorList>
            <person name="Gilroy R."/>
            <person name="Ravi A."/>
            <person name="Getino M."/>
            <person name="Pursley I."/>
            <person name="Horton D.L."/>
            <person name="Alikhan N.F."/>
            <person name="Baker D."/>
            <person name="Gharbi K."/>
            <person name="Hall N."/>
            <person name="Watson M."/>
            <person name="Adriaenssens E.M."/>
            <person name="Foster-Nyarko E."/>
            <person name="Jarju S."/>
            <person name="Secka A."/>
            <person name="Antonio M."/>
            <person name="Oren A."/>
            <person name="Chaudhuri R.R."/>
            <person name="La Ragione R."/>
            <person name="Hildebrand F."/>
            <person name="Pallen M.J."/>
        </authorList>
    </citation>
    <scope>NUCLEOTIDE SEQUENCE</scope>
    <source>
        <strain evidence="1">4100</strain>
    </source>
</reference>
<dbReference type="GO" id="GO:0008171">
    <property type="term" value="F:O-methyltransferase activity"/>
    <property type="evidence" value="ECO:0007669"/>
    <property type="project" value="InterPro"/>
</dbReference>
<dbReference type="EMBL" id="DYXT01000058">
    <property type="protein sequence ID" value="HJE40143.1"/>
    <property type="molecule type" value="Genomic_DNA"/>
</dbReference>
<protein>
    <submittedName>
        <fullName evidence="1">O-methyltransferase</fullName>
    </submittedName>
</protein>
<dbReference type="InterPro" id="IPR050362">
    <property type="entry name" value="Cation-dep_OMT"/>
</dbReference>
<comment type="caution">
    <text evidence="1">The sequence shown here is derived from an EMBL/GenBank/DDBJ whole genome shotgun (WGS) entry which is preliminary data.</text>
</comment>
<organism evidence="1 2">
    <name type="scientific">Candidatus Amulumruptor caecigallinarius</name>
    <dbReference type="NCBI Taxonomy" id="2109911"/>
    <lineage>
        <taxon>Bacteria</taxon>
        <taxon>Pseudomonadati</taxon>
        <taxon>Bacteroidota</taxon>
        <taxon>Bacteroidia</taxon>
        <taxon>Bacteroidales</taxon>
        <taxon>Muribaculaceae</taxon>
        <taxon>Candidatus Amulumruptor</taxon>
    </lineage>
</organism>
<dbReference type="Pfam" id="PF01596">
    <property type="entry name" value="Methyltransf_3"/>
    <property type="match status" value="1"/>
</dbReference>
<name>A0A4Q0UAE1_9BACT</name>
<evidence type="ECO:0000313" key="1">
    <source>
        <dbReference type="EMBL" id="HJE40143.1"/>
    </source>
</evidence>
<dbReference type="SUPFAM" id="SSF53335">
    <property type="entry name" value="S-adenosyl-L-methionine-dependent methyltransferases"/>
    <property type="match status" value="1"/>
</dbReference>
<dbReference type="AlphaFoldDB" id="A0A4Q0UAE1"/>
<dbReference type="PROSITE" id="PS51682">
    <property type="entry name" value="SAM_OMT_I"/>
    <property type="match status" value="1"/>
</dbReference>
<dbReference type="InterPro" id="IPR002935">
    <property type="entry name" value="SAM_O-MeTrfase"/>
</dbReference>
<reference evidence="1" key="2">
    <citation type="submission" date="2021-09" db="EMBL/GenBank/DDBJ databases">
        <authorList>
            <person name="Gilroy R."/>
        </authorList>
    </citation>
    <scope>NUCLEOTIDE SEQUENCE</scope>
    <source>
        <strain evidence="1">4100</strain>
    </source>
</reference>
<evidence type="ECO:0000313" key="2">
    <source>
        <dbReference type="Proteomes" id="UP000711407"/>
    </source>
</evidence>
<accession>A0A4Q0UAE1</accession>